<evidence type="ECO:0000313" key="2">
    <source>
        <dbReference type="Proteomes" id="UP000275510"/>
    </source>
</evidence>
<gene>
    <name evidence="1" type="ORF">NCTC10976_01057</name>
</gene>
<evidence type="ECO:0000313" key="1">
    <source>
        <dbReference type="EMBL" id="VEJ16953.1"/>
    </source>
</evidence>
<name>A0A223MHG9_ACTPL</name>
<reference evidence="1 2" key="1">
    <citation type="submission" date="2018-12" db="EMBL/GenBank/DDBJ databases">
        <authorList>
            <consortium name="Pathogen Informatics"/>
        </authorList>
    </citation>
    <scope>NUCLEOTIDE SEQUENCE [LARGE SCALE GENOMIC DNA]</scope>
    <source>
        <strain evidence="1 2">NCTC10976</strain>
    </source>
</reference>
<sequence length="40" mass="4491">MLKPALSKFATVLQNFSQIQPLVAHARQAVRGYDHQPSIE</sequence>
<dbReference type="RefSeq" id="WP_005597714.1">
    <property type="nucleotide sequence ID" value="NZ_CBDBTD010000028.1"/>
</dbReference>
<organism evidence="1 2">
    <name type="scientific">Actinobacillus pleuropneumoniae</name>
    <name type="common">Haemophilus pleuropneumoniae</name>
    <dbReference type="NCBI Taxonomy" id="715"/>
    <lineage>
        <taxon>Bacteria</taxon>
        <taxon>Pseudomonadati</taxon>
        <taxon>Pseudomonadota</taxon>
        <taxon>Gammaproteobacteria</taxon>
        <taxon>Pasteurellales</taxon>
        <taxon>Pasteurellaceae</taxon>
        <taxon>Actinobacillus</taxon>
    </lineage>
</organism>
<dbReference type="Proteomes" id="UP000275510">
    <property type="component" value="Chromosome"/>
</dbReference>
<dbReference type="AlphaFoldDB" id="A0A223MHG9"/>
<dbReference type="EMBL" id="LR134515">
    <property type="protein sequence ID" value="VEJ16953.1"/>
    <property type="molecule type" value="Genomic_DNA"/>
</dbReference>
<accession>A0A223MHG9</accession>
<proteinExistence type="predicted"/>
<protein>
    <submittedName>
        <fullName evidence="1">Uncharacterized protein</fullName>
    </submittedName>
</protein>